<evidence type="ECO:0000313" key="1">
    <source>
        <dbReference type="Ensembl" id="ENSSHBP00005001048.1"/>
    </source>
</evidence>
<keyword evidence="2" id="KW-1185">Reference proteome</keyword>
<sequence length="115" mass="12571">PTAWNVSVSTRGLQLRLRLISSIPAAFSASLCQRRGGQCEPEPPLYTVTQPEGSAPGELALLLPMQVLGSCVLVWRSDVRFARKQLLCPDGDPPPRWALRGAAPPLRRCRARLCP</sequence>
<dbReference type="AlphaFoldDB" id="A0A672TIS8"/>
<protein>
    <submittedName>
        <fullName evidence="1">Uncharacterized protein</fullName>
    </submittedName>
</protein>
<dbReference type="Proteomes" id="UP000472266">
    <property type="component" value="Chromosome 12"/>
</dbReference>
<accession>A0A672TIS8</accession>
<reference evidence="1" key="3">
    <citation type="submission" date="2025-09" db="UniProtKB">
        <authorList>
            <consortium name="Ensembl"/>
        </authorList>
    </citation>
    <scope>IDENTIFICATION</scope>
</reference>
<dbReference type="InParanoid" id="A0A672TIS8"/>
<organism evidence="1 2">
    <name type="scientific">Strigops habroptila</name>
    <name type="common">Kakapo</name>
    <dbReference type="NCBI Taxonomy" id="2489341"/>
    <lineage>
        <taxon>Eukaryota</taxon>
        <taxon>Metazoa</taxon>
        <taxon>Chordata</taxon>
        <taxon>Craniata</taxon>
        <taxon>Vertebrata</taxon>
        <taxon>Euteleostomi</taxon>
        <taxon>Archelosauria</taxon>
        <taxon>Archosauria</taxon>
        <taxon>Dinosauria</taxon>
        <taxon>Saurischia</taxon>
        <taxon>Theropoda</taxon>
        <taxon>Coelurosauria</taxon>
        <taxon>Aves</taxon>
        <taxon>Neognathae</taxon>
        <taxon>Neoaves</taxon>
        <taxon>Telluraves</taxon>
        <taxon>Australaves</taxon>
        <taxon>Psittaciformes</taxon>
        <taxon>Psittacidae</taxon>
        <taxon>Strigops</taxon>
    </lineage>
</organism>
<reference evidence="1 2" key="1">
    <citation type="submission" date="2019-11" db="EMBL/GenBank/DDBJ databases">
        <title>Strigops habroptila (kakapo) genome, bStrHab1, primary haplotype, v2.</title>
        <authorList>
            <person name="Jarvis E.D."/>
            <person name="Howard J."/>
            <person name="Rhie A."/>
            <person name="Phillippy A."/>
            <person name="Korlach J."/>
            <person name="Digby A."/>
            <person name="Iorns D."/>
            <person name="Eason D."/>
            <person name="Robertson B."/>
            <person name="Raemaekers T."/>
            <person name="Howe K."/>
            <person name="Lewin H."/>
            <person name="Damas J."/>
            <person name="Hastie A."/>
            <person name="Tracey A."/>
            <person name="Chow W."/>
            <person name="Fedrigo O."/>
        </authorList>
    </citation>
    <scope>NUCLEOTIDE SEQUENCE [LARGE SCALE GENOMIC DNA]</scope>
</reference>
<evidence type="ECO:0000313" key="2">
    <source>
        <dbReference type="Proteomes" id="UP000472266"/>
    </source>
</evidence>
<proteinExistence type="predicted"/>
<dbReference type="GeneTree" id="ENSGT00940000161421"/>
<dbReference type="Ensembl" id="ENSSHBT00005001279.1">
    <property type="protein sequence ID" value="ENSSHBP00005001048.1"/>
    <property type="gene ID" value="ENSSHBG00005000969.1"/>
</dbReference>
<reference evidence="1" key="2">
    <citation type="submission" date="2025-08" db="UniProtKB">
        <authorList>
            <consortium name="Ensembl"/>
        </authorList>
    </citation>
    <scope>IDENTIFICATION</scope>
</reference>
<name>A0A672TIS8_STRHB</name>